<dbReference type="Proteomes" id="UP001225378">
    <property type="component" value="Chromosome"/>
</dbReference>
<evidence type="ECO:0000313" key="3">
    <source>
        <dbReference type="Proteomes" id="UP001225378"/>
    </source>
</evidence>
<name>A0AAU7NSX9_9GAMM</name>
<dbReference type="KEGG" id="mech:Q9L42_016960"/>
<proteinExistence type="predicted"/>
<keyword evidence="1" id="KW-0472">Membrane</keyword>
<dbReference type="Pfam" id="PF19661">
    <property type="entry name" value="DUF6164"/>
    <property type="match status" value="1"/>
</dbReference>
<keyword evidence="1" id="KW-0812">Transmembrane</keyword>
<gene>
    <name evidence="2" type="ORF">Q9L42_016960</name>
</gene>
<sequence>MSTLLFSLQGVPEDEADEVRALLSDNGIDFYETSAGNWGISMPALWLRDPDELPTAQRLLHAYQQKRCAEQRALYEQLKKEGKNKRLFDVVKEKPLQFLLYSGFIALIVYVSIKLLFELGL</sequence>
<feature type="transmembrane region" description="Helical" evidence="1">
    <location>
        <begin position="98"/>
        <end position="117"/>
    </location>
</feature>
<reference evidence="2 3" key="1">
    <citation type="journal article" date="2024" name="Microbiology">
        <title>Methylomarinum rosea sp. nov., a novel halophilic methanotrophic bacterium from the hypersaline Lake Elton.</title>
        <authorList>
            <person name="Suleimanov R.Z."/>
            <person name="Oshkin I.Y."/>
            <person name="Danilova O.V."/>
            <person name="Suzina N.E."/>
            <person name="Dedysh S.N."/>
        </authorList>
    </citation>
    <scope>NUCLEOTIDE SEQUENCE [LARGE SCALE GENOMIC DNA]</scope>
    <source>
        <strain evidence="2 3">Ch1-1</strain>
    </source>
</reference>
<organism evidence="2 3">
    <name type="scientific">Methylomarinum roseum</name>
    <dbReference type="NCBI Taxonomy" id="3067653"/>
    <lineage>
        <taxon>Bacteria</taxon>
        <taxon>Pseudomonadati</taxon>
        <taxon>Pseudomonadota</taxon>
        <taxon>Gammaproteobacteria</taxon>
        <taxon>Methylococcales</taxon>
        <taxon>Methylococcaceae</taxon>
        <taxon>Methylomarinum</taxon>
    </lineage>
</organism>
<evidence type="ECO:0000256" key="1">
    <source>
        <dbReference type="SAM" id="Phobius"/>
    </source>
</evidence>
<keyword evidence="1" id="KW-1133">Transmembrane helix</keyword>
<dbReference type="AlphaFoldDB" id="A0AAU7NSX9"/>
<dbReference type="EMBL" id="CP157743">
    <property type="protein sequence ID" value="XBS20028.1"/>
    <property type="molecule type" value="Genomic_DNA"/>
</dbReference>
<dbReference type="InterPro" id="IPR046162">
    <property type="entry name" value="DUF6164"/>
</dbReference>
<protein>
    <submittedName>
        <fullName evidence="2">DUF6164 family protein</fullName>
    </submittedName>
</protein>
<dbReference type="RefSeq" id="WP_305907247.1">
    <property type="nucleotide sequence ID" value="NZ_CP157743.1"/>
</dbReference>
<evidence type="ECO:0000313" key="2">
    <source>
        <dbReference type="EMBL" id="XBS20028.1"/>
    </source>
</evidence>
<keyword evidence="3" id="KW-1185">Reference proteome</keyword>
<accession>A0AAU7NSX9</accession>